<dbReference type="PANTHER" id="PTHR12792">
    <property type="entry name" value="EXTRA SPINDLE POLES 1-RELATED"/>
    <property type="match status" value="1"/>
</dbReference>
<comment type="catalytic activity">
    <reaction evidence="1">
        <text>All bonds known to be hydrolyzed by this endopeptidase have arginine in P1 and an acidic residue in P4. P6 is often occupied by an acidic residue or by a hydroxy-amino-acid residue, the phosphorylation of which enhances cleavage.</text>
        <dbReference type="EC" id="3.4.22.49"/>
    </reaction>
</comment>
<evidence type="ECO:0000313" key="6">
    <source>
        <dbReference type="EMBL" id="KGG52766.1"/>
    </source>
</evidence>
<accession>A0A098VYB4</accession>
<keyword evidence="7" id="KW-1185">Reference proteome</keyword>
<dbReference type="Pfam" id="PF03568">
    <property type="entry name" value="Separin_C"/>
    <property type="match status" value="1"/>
</dbReference>
<dbReference type="GO" id="GO:0044732">
    <property type="term" value="C:mitotic spindle pole body"/>
    <property type="evidence" value="ECO:0007669"/>
    <property type="project" value="TreeGrafter"/>
</dbReference>
<protein>
    <recommendedName>
        <fullName evidence="2">separase</fullName>
        <ecNumber evidence="2">3.4.22.49</ecNumber>
    </recommendedName>
</protein>
<dbReference type="InterPro" id="IPR030397">
    <property type="entry name" value="SEPARIN_core_dom"/>
</dbReference>
<dbReference type="PANTHER" id="PTHR12792:SF0">
    <property type="entry name" value="SEPARIN"/>
    <property type="match status" value="1"/>
</dbReference>
<dbReference type="GeneID" id="25258339"/>
<dbReference type="InterPro" id="IPR005314">
    <property type="entry name" value="Peptidase_C50"/>
</dbReference>
<dbReference type="GO" id="GO:0051307">
    <property type="term" value="P:meiotic chromosome separation"/>
    <property type="evidence" value="ECO:0007669"/>
    <property type="project" value="TreeGrafter"/>
</dbReference>
<dbReference type="GO" id="GO:0005634">
    <property type="term" value="C:nucleus"/>
    <property type="evidence" value="ECO:0007669"/>
    <property type="project" value="InterPro"/>
</dbReference>
<dbReference type="GO" id="GO:0006508">
    <property type="term" value="P:proteolysis"/>
    <property type="evidence" value="ECO:0007669"/>
    <property type="project" value="InterPro"/>
</dbReference>
<sequence>FRFCVLLNLFSTNSDYLDLTIKPASFLRLLNCIGYVFNGHSLSGTSLAPLDALHQTSSDDNCIYTVAMLKYYLSENTSIALPFSIEHLLSAFNSSSTFLVREASKFIFNYQFNVVRLSSYYIGLGIERSYSLLYSNVERNVGKSSALYLDSQSKDEFFVIMIKSTQTSDVILSLYETKKSLDLENLTPLLTFKRENGDYGLGINDFGDLISPHFSLDNAFDTWKSLMKENRSSAVGSSCSMSDPINTHPSASFSSGEWWIARQQLNAKIFSWLADFSILVFGIFPFLLPTFSYSDVDLEPLRQLLENIDLFISEFQLKVLIGILSSIDFQRNSSYLPYLLKDFCKYFNISVKDTLLFVGALQRFLDRDIKKEALSMNASNKLIILILDEFLLEYPFESTPFLSSKPVIRMPSLASVSRALIGSGKKISTPSISYLLNPDGSLRATEDRLSSFLLNNSHWKGIIGREPDAMEKADLASSDIFLYFGHGSGERYCRRDITSLSQMIVPSYVFLMGCSSAATKNDVVVGNLWDVTDKDIDRFALTALANWGLLKIPGISPCIPNGVLSLVQAVSKARSSCILQWAVGAAPVIWGLPKDTFNFV</sequence>
<reference evidence="6 7" key="1">
    <citation type="submission" date="2014-04" db="EMBL/GenBank/DDBJ databases">
        <title>A new species of microsporidia sheds light on the evolution of extreme parasitism.</title>
        <authorList>
            <person name="Haag K.L."/>
            <person name="James T.Y."/>
            <person name="Larsson R."/>
            <person name="Schaer T.M."/>
            <person name="Refardt D."/>
            <person name="Pombert J.-F."/>
            <person name="Ebert D."/>
        </authorList>
    </citation>
    <scope>NUCLEOTIDE SEQUENCE [LARGE SCALE GENOMIC DNA]</scope>
    <source>
        <strain evidence="6 7">UGP3</strain>
        <tissue evidence="6">Spores</tissue>
    </source>
</reference>
<dbReference type="OrthoDB" id="10255632at2759"/>
<keyword evidence="3" id="KW-0378">Hydrolase</keyword>
<keyword evidence="4" id="KW-0159">Chromosome partition</keyword>
<dbReference type="HOGENOM" id="CLU_455336_0_0_1"/>
<organism evidence="6 7">
    <name type="scientific">Mitosporidium daphniae</name>
    <dbReference type="NCBI Taxonomy" id="1485682"/>
    <lineage>
        <taxon>Eukaryota</taxon>
        <taxon>Fungi</taxon>
        <taxon>Fungi incertae sedis</taxon>
        <taxon>Microsporidia</taxon>
        <taxon>Mitosporidium</taxon>
    </lineage>
</organism>
<dbReference type="RefSeq" id="XP_013239202.1">
    <property type="nucleotide sequence ID" value="XM_013383748.1"/>
</dbReference>
<feature type="non-terminal residue" evidence="6">
    <location>
        <position position="1"/>
    </location>
</feature>
<dbReference type="GO" id="GO:0072686">
    <property type="term" value="C:mitotic spindle"/>
    <property type="evidence" value="ECO:0007669"/>
    <property type="project" value="TreeGrafter"/>
</dbReference>
<evidence type="ECO:0000256" key="4">
    <source>
        <dbReference type="ARBA" id="ARBA00022829"/>
    </source>
</evidence>
<proteinExistence type="predicted"/>
<dbReference type="EC" id="3.4.22.49" evidence="2"/>
<dbReference type="EMBL" id="JMKJ01000041">
    <property type="protein sequence ID" value="KGG52766.1"/>
    <property type="molecule type" value="Genomic_DNA"/>
</dbReference>
<dbReference type="PROSITE" id="PS51700">
    <property type="entry name" value="SEPARIN"/>
    <property type="match status" value="1"/>
</dbReference>
<evidence type="ECO:0000256" key="3">
    <source>
        <dbReference type="ARBA" id="ARBA00022801"/>
    </source>
</evidence>
<evidence type="ECO:0000256" key="2">
    <source>
        <dbReference type="ARBA" id="ARBA00012489"/>
    </source>
</evidence>
<evidence type="ECO:0000256" key="1">
    <source>
        <dbReference type="ARBA" id="ARBA00000451"/>
    </source>
</evidence>
<name>A0A098VYB4_9MICR</name>
<feature type="domain" description="Peptidase C50" evidence="5">
    <location>
        <begin position="429"/>
        <end position="525"/>
    </location>
</feature>
<comment type="caution">
    <text evidence="6">The sequence shown here is derived from an EMBL/GenBank/DDBJ whole genome shotgun (WGS) entry which is preliminary data.</text>
</comment>
<evidence type="ECO:0000313" key="7">
    <source>
        <dbReference type="Proteomes" id="UP000029725"/>
    </source>
</evidence>
<dbReference type="VEuPathDB" id="MicrosporidiaDB:DI09_137p10"/>
<gene>
    <name evidence="6" type="ORF">DI09_137p10</name>
</gene>
<dbReference type="AlphaFoldDB" id="A0A098VYB4"/>
<dbReference type="GO" id="GO:0005737">
    <property type="term" value="C:cytoplasm"/>
    <property type="evidence" value="ECO:0007669"/>
    <property type="project" value="TreeGrafter"/>
</dbReference>
<dbReference type="Proteomes" id="UP000029725">
    <property type="component" value="Unassembled WGS sequence"/>
</dbReference>
<evidence type="ECO:0000259" key="5">
    <source>
        <dbReference type="PROSITE" id="PS51700"/>
    </source>
</evidence>
<dbReference type="GO" id="GO:0004197">
    <property type="term" value="F:cysteine-type endopeptidase activity"/>
    <property type="evidence" value="ECO:0007669"/>
    <property type="project" value="InterPro"/>
</dbReference>